<evidence type="ECO:0000313" key="2">
    <source>
        <dbReference type="EMBL" id="AMU94318.1"/>
    </source>
</evidence>
<dbReference type="Proteomes" id="UP000076234">
    <property type="component" value="Chromosome"/>
</dbReference>
<feature type="compositionally biased region" description="Basic residues" evidence="1">
    <location>
        <begin position="14"/>
        <end position="25"/>
    </location>
</feature>
<feature type="region of interest" description="Disordered" evidence="1">
    <location>
        <begin position="1"/>
        <end position="37"/>
    </location>
</feature>
<dbReference type="STRING" id="1219058.AOA14_06825"/>
<dbReference type="InterPro" id="IPR007922">
    <property type="entry name" value="DciA-like"/>
</dbReference>
<dbReference type="KEGG" id="ster:AOA14_06825"/>
<evidence type="ECO:0000256" key="1">
    <source>
        <dbReference type="SAM" id="MobiDB-lite"/>
    </source>
</evidence>
<name>A0A142VWX2_9SPHN</name>
<gene>
    <name evidence="2" type="ORF">AOA14_06825</name>
</gene>
<protein>
    <recommendedName>
        <fullName evidence="4">DUF721 domain-containing protein</fullName>
    </recommendedName>
</protein>
<evidence type="ECO:0008006" key="4">
    <source>
        <dbReference type="Google" id="ProtNLM"/>
    </source>
</evidence>
<dbReference type="PIRSF" id="PIRSF032064">
    <property type="entry name" value="UCP032064"/>
    <property type="match status" value="1"/>
</dbReference>
<reference evidence="2 3" key="2">
    <citation type="journal article" date="2016" name="Genome Announc.">
        <title>Complete Genome Sequence of Sphingopyxis terrae Strain 203-1 (NBRC 111660), a Polyethylene Glycol Degrader.</title>
        <authorList>
            <person name="Ohtsubo Y."/>
            <person name="Nonoyama S."/>
            <person name="Nagata Y."/>
            <person name="Numata M."/>
            <person name="Tsuchikane K."/>
            <person name="Hosoyama A."/>
            <person name="Yamazoe A."/>
            <person name="Tsuda M."/>
            <person name="Fujita N."/>
            <person name="Kawai F."/>
        </authorList>
    </citation>
    <scope>NUCLEOTIDE SEQUENCE [LARGE SCALE GENOMIC DNA]</scope>
    <source>
        <strain evidence="2 3">203-1</strain>
    </source>
</reference>
<dbReference type="InterPro" id="IPR010593">
    <property type="entry name" value="DUF1159"/>
</dbReference>
<organism evidence="2 3">
    <name type="scientific">Sphingopyxis terrae subsp. terrae NBRC 15098</name>
    <dbReference type="NCBI Taxonomy" id="1219058"/>
    <lineage>
        <taxon>Bacteria</taxon>
        <taxon>Pseudomonadati</taxon>
        <taxon>Pseudomonadota</taxon>
        <taxon>Alphaproteobacteria</taxon>
        <taxon>Sphingomonadales</taxon>
        <taxon>Sphingomonadaceae</taxon>
        <taxon>Sphingopyxis</taxon>
    </lineage>
</organism>
<dbReference type="Pfam" id="PF05258">
    <property type="entry name" value="DciA"/>
    <property type="match status" value="1"/>
</dbReference>
<dbReference type="EMBL" id="CP013342">
    <property type="protein sequence ID" value="AMU94318.1"/>
    <property type="molecule type" value="Genomic_DNA"/>
</dbReference>
<evidence type="ECO:0000313" key="3">
    <source>
        <dbReference type="Proteomes" id="UP000076234"/>
    </source>
</evidence>
<dbReference type="AlphaFoldDB" id="A0A142VWX2"/>
<proteinExistence type="predicted"/>
<sequence length="190" mass="20178">MAKAGSSDGDKSPKARTKKAAKKPPARSYERPRGGEARAIADMVPEIGRTAFRKFGFIQSSVVSRWREIVGDRLADVTQPAMIRFPAGQKAGGTLHLTISGAHAPMLQHVAPDIVAAVNRFFGYAAIASVRMTHGQVAPAPAPVQQPAMLKPVPAELGDSLRDIGDPELRTVLERMAAGLASAPKLPRIS</sequence>
<reference evidence="3" key="1">
    <citation type="submission" date="2015-11" db="EMBL/GenBank/DDBJ databases">
        <title>Complete genome sequence of a polyethylene glycol-degrading strain Sphingopyxis terrae strain 203-1 (NBRC 15098).</title>
        <authorList>
            <person name="Yoshiyuki O."/>
            <person name="Shouta N."/>
            <person name="Nagata Y."/>
            <person name="Numata M."/>
            <person name="Tsuchikane K."/>
            <person name="Hosoyama A."/>
            <person name="Yamazoe A."/>
            <person name="Tsuda M."/>
            <person name="Fujita N."/>
            <person name="Kawai F."/>
        </authorList>
    </citation>
    <scope>NUCLEOTIDE SEQUENCE [LARGE SCALE GENOMIC DNA]</scope>
    <source>
        <strain evidence="3">203-1</strain>
    </source>
</reference>
<dbReference type="RefSeq" id="WP_062903048.1">
    <property type="nucleotide sequence ID" value="NZ_CP013342.1"/>
</dbReference>
<accession>A0A142VWX2</accession>